<evidence type="ECO:0000313" key="1">
    <source>
        <dbReference type="EMBL" id="KIK81598.1"/>
    </source>
</evidence>
<dbReference type="InParanoid" id="A0A0D0D0R5"/>
<evidence type="ECO:0000313" key="2">
    <source>
        <dbReference type="Proteomes" id="UP000054538"/>
    </source>
</evidence>
<protein>
    <submittedName>
        <fullName evidence="1">Uncharacterized protein</fullName>
    </submittedName>
</protein>
<dbReference type="PANTHER" id="PTHR46579:SF1">
    <property type="entry name" value="F5_8 TYPE C DOMAIN-CONTAINING PROTEIN"/>
    <property type="match status" value="1"/>
</dbReference>
<name>A0A0D0D0R5_9AGAM</name>
<feature type="non-terminal residue" evidence="1">
    <location>
        <position position="1"/>
    </location>
</feature>
<keyword evidence="2" id="KW-1185">Reference proteome</keyword>
<dbReference type="EMBL" id="KN825766">
    <property type="protein sequence ID" value="KIK81598.1"/>
    <property type="molecule type" value="Genomic_DNA"/>
</dbReference>
<gene>
    <name evidence="1" type="ORF">PAXRUDRAFT_155711</name>
</gene>
<dbReference type="OrthoDB" id="2669721at2759"/>
<dbReference type="HOGENOM" id="CLU_1318179_0_0_1"/>
<dbReference type="PANTHER" id="PTHR46579">
    <property type="entry name" value="F5/8 TYPE C DOMAIN-CONTAINING PROTEIN-RELATED"/>
    <property type="match status" value="1"/>
</dbReference>
<dbReference type="STRING" id="930991.A0A0D0D0R5"/>
<reference evidence="1 2" key="1">
    <citation type="submission" date="2014-04" db="EMBL/GenBank/DDBJ databases">
        <authorList>
            <consortium name="DOE Joint Genome Institute"/>
            <person name="Kuo A."/>
            <person name="Kohler A."/>
            <person name="Jargeat P."/>
            <person name="Nagy L.G."/>
            <person name="Floudas D."/>
            <person name="Copeland A."/>
            <person name="Barry K.W."/>
            <person name="Cichocki N."/>
            <person name="Veneault-Fourrey C."/>
            <person name="LaButti K."/>
            <person name="Lindquist E.A."/>
            <person name="Lipzen A."/>
            <person name="Lundell T."/>
            <person name="Morin E."/>
            <person name="Murat C."/>
            <person name="Sun H."/>
            <person name="Tunlid A."/>
            <person name="Henrissat B."/>
            <person name="Grigoriev I.V."/>
            <person name="Hibbett D.S."/>
            <person name="Martin F."/>
            <person name="Nordberg H.P."/>
            <person name="Cantor M.N."/>
            <person name="Hua S.X."/>
        </authorList>
    </citation>
    <scope>NUCLEOTIDE SEQUENCE [LARGE SCALE GENOMIC DNA]</scope>
    <source>
        <strain evidence="1 2">Ve08.2h10</strain>
    </source>
</reference>
<accession>A0A0D0D0R5</accession>
<organism evidence="1 2">
    <name type="scientific">Paxillus rubicundulus Ve08.2h10</name>
    <dbReference type="NCBI Taxonomy" id="930991"/>
    <lineage>
        <taxon>Eukaryota</taxon>
        <taxon>Fungi</taxon>
        <taxon>Dikarya</taxon>
        <taxon>Basidiomycota</taxon>
        <taxon>Agaricomycotina</taxon>
        <taxon>Agaricomycetes</taxon>
        <taxon>Agaricomycetidae</taxon>
        <taxon>Boletales</taxon>
        <taxon>Paxilineae</taxon>
        <taxon>Paxillaceae</taxon>
        <taxon>Paxillus</taxon>
    </lineage>
</organism>
<dbReference type="Proteomes" id="UP000054538">
    <property type="component" value="Unassembled WGS sequence"/>
</dbReference>
<dbReference type="AlphaFoldDB" id="A0A0D0D0R5"/>
<proteinExistence type="predicted"/>
<reference evidence="2" key="2">
    <citation type="submission" date="2015-01" db="EMBL/GenBank/DDBJ databases">
        <title>Evolutionary Origins and Diversification of the Mycorrhizal Mutualists.</title>
        <authorList>
            <consortium name="DOE Joint Genome Institute"/>
            <consortium name="Mycorrhizal Genomics Consortium"/>
            <person name="Kohler A."/>
            <person name="Kuo A."/>
            <person name="Nagy L.G."/>
            <person name="Floudas D."/>
            <person name="Copeland A."/>
            <person name="Barry K.W."/>
            <person name="Cichocki N."/>
            <person name="Veneault-Fourrey C."/>
            <person name="LaButti K."/>
            <person name="Lindquist E.A."/>
            <person name="Lipzen A."/>
            <person name="Lundell T."/>
            <person name="Morin E."/>
            <person name="Murat C."/>
            <person name="Riley R."/>
            <person name="Ohm R."/>
            <person name="Sun H."/>
            <person name="Tunlid A."/>
            <person name="Henrissat B."/>
            <person name="Grigoriev I.V."/>
            <person name="Hibbett D.S."/>
            <person name="Martin F."/>
        </authorList>
    </citation>
    <scope>NUCLEOTIDE SEQUENCE [LARGE SCALE GENOMIC DNA]</scope>
    <source>
        <strain evidence="2">Ve08.2h10</strain>
    </source>
</reference>
<sequence>ILPEAYWHHYCKLVRAVRIISQHSITHEELRSAHGLFIEFVKDFKTLYTQRKKERIHFVCQSIHALTHYGQEVQMKGPLICASQWTIERTIGNLTEEIQQHSNPYANLTQRAVRRAQVNVLKAMIPLLDPDHNKPANPHWSLDIGSGYLLLPRHERSRHEVTPAENTVILSWLQVNAPWSPEHGFISHSSGLLKVRWWARLQLPNGQKV</sequence>